<keyword evidence="8" id="KW-1185">Reference proteome</keyword>
<sequence>MIEAENLTKRYGDKTAVDDLTFTVQPGRVTGFLGPNGAGKSTTMRLLLGLDRPNRGDARIAGVHYTDLPAPLRVVGALLEARAVHTGRSAYNHLLALAQTQGIGRKRVDEVIELVGLTGVARRRAGGFSLGMGQRLGIAAALLGDPDVLILDEPVNGLDPEGIVWIRTLMQHLAREGRTVFVSSHLMNEMAVTAEHLIVIGRGRLIADCSTEEFIERSTEKMVIVRSPEADRLTGVLTAEGAKVAPSPDGLLTVTHMEAPRVGELAAAEGVVLHELTPKRGSLEAAFMELTRESVEYGAGDAPALPGAPPGAAVPVAAPPAGPAAEGENR</sequence>
<organism evidence="7 8">
    <name type="scientific">Actinomadura syzygii</name>
    <dbReference type="NCBI Taxonomy" id="1427538"/>
    <lineage>
        <taxon>Bacteria</taxon>
        <taxon>Bacillati</taxon>
        <taxon>Actinomycetota</taxon>
        <taxon>Actinomycetes</taxon>
        <taxon>Streptosporangiales</taxon>
        <taxon>Thermomonosporaceae</taxon>
        <taxon>Actinomadura</taxon>
    </lineage>
</organism>
<evidence type="ECO:0000256" key="2">
    <source>
        <dbReference type="ARBA" id="ARBA00022448"/>
    </source>
</evidence>
<protein>
    <submittedName>
        <fullName evidence="7">ATP-binding cassette domain-containing protein</fullName>
    </submittedName>
</protein>
<evidence type="ECO:0000256" key="3">
    <source>
        <dbReference type="ARBA" id="ARBA00022741"/>
    </source>
</evidence>
<dbReference type="PANTHER" id="PTHR43335:SF4">
    <property type="entry name" value="ABC TRANSPORTER, ATP-BINDING PROTEIN"/>
    <property type="match status" value="1"/>
</dbReference>
<dbReference type="SMART" id="SM00382">
    <property type="entry name" value="AAA"/>
    <property type="match status" value="1"/>
</dbReference>
<evidence type="ECO:0000256" key="4">
    <source>
        <dbReference type="ARBA" id="ARBA00022840"/>
    </source>
</evidence>
<keyword evidence="2" id="KW-0813">Transport</keyword>
<dbReference type="InterPro" id="IPR003593">
    <property type="entry name" value="AAA+_ATPase"/>
</dbReference>
<dbReference type="PANTHER" id="PTHR43335">
    <property type="entry name" value="ABC TRANSPORTER, ATP-BINDING PROTEIN"/>
    <property type="match status" value="1"/>
</dbReference>
<evidence type="ECO:0000259" key="6">
    <source>
        <dbReference type="PROSITE" id="PS50893"/>
    </source>
</evidence>
<dbReference type="Pfam" id="PF00005">
    <property type="entry name" value="ABC_tran"/>
    <property type="match status" value="1"/>
</dbReference>
<dbReference type="InterPro" id="IPR027417">
    <property type="entry name" value="P-loop_NTPase"/>
</dbReference>
<feature type="compositionally biased region" description="Low complexity" evidence="5">
    <location>
        <begin position="300"/>
        <end position="316"/>
    </location>
</feature>
<feature type="region of interest" description="Disordered" evidence="5">
    <location>
        <begin position="300"/>
        <end position="330"/>
    </location>
</feature>
<dbReference type="EMBL" id="VSFF01000003">
    <property type="protein sequence ID" value="TYC16711.1"/>
    <property type="molecule type" value="Genomic_DNA"/>
</dbReference>
<proteinExistence type="inferred from homology"/>
<evidence type="ECO:0000256" key="5">
    <source>
        <dbReference type="SAM" id="MobiDB-lite"/>
    </source>
</evidence>
<evidence type="ECO:0000313" key="8">
    <source>
        <dbReference type="Proteomes" id="UP000322634"/>
    </source>
</evidence>
<accession>A0A5D0UDX8</accession>
<gene>
    <name evidence="7" type="ORF">FXF65_09120</name>
</gene>
<feature type="domain" description="ABC transporter" evidence="6">
    <location>
        <begin position="2"/>
        <end position="227"/>
    </location>
</feature>
<dbReference type="AlphaFoldDB" id="A0A5D0UDX8"/>
<dbReference type="PROSITE" id="PS50893">
    <property type="entry name" value="ABC_TRANSPORTER_2"/>
    <property type="match status" value="1"/>
</dbReference>
<dbReference type="RefSeq" id="WP_148349263.1">
    <property type="nucleotide sequence ID" value="NZ_JBHSBF010000008.1"/>
</dbReference>
<dbReference type="GO" id="GO:0016887">
    <property type="term" value="F:ATP hydrolysis activity"/>
    <property type="evidence" value="ECO:0007669"/>
    <property type="project" value="InterPro"/>
</dbReference>
<evidence type="ECO:0000256" key="1">
    <source>
        <dbReference type="ARBA" id="ARBA00005417"/>
    </source>
</evidence>
<comment type="caution">
    <text evidence="7">The sequence shown here is derived from an EMBL/GenBank/DDBJ whole genome shotgun (WGS) entry which is preliminary data.</text>
</comment>
<dbReference type="Proteomes" id="UP000322634">
    <property type="component" value="Unassembled WGS sequence"/>
</dbReference>
<dbReference type="SUPFAM" id="SSF52540">
    <property type="entry name" value="P-loop containing nucleoside triphosphate hydrolases"/>
    <property type="match status" value="1"/>
</dbReference>
<evidence type="ECO:0000313" key="7">
    <source>
        <dbReference type="EMBL" id="TYC16711.1"/>
    </source>
</evidence>
<dbReference type="GO" id="GO:0005524">
    <property type="term" value="F:ATP binding"/>
    <property type="evidence" value="ECO:0007669"/>
    <property type="project" value="UniProtKB-KW"/>
</dbReference>
<dbReference type="OrthoDB" id="3217132at2"/>
<keyword evidence="3" id="KW-0547">Nucleotide-binding</keyword>
<name>A0A5D0UDX8_9ACTN</name>
<keyword evidence="4 7" id="KW-0067">ATP-binding</keyword>
<comment type="similarity">
    <text evidence="1">Belongs to the ABC transporter superfamily.</text>
</comment>
<dbReference type="InterPro" id="IPR003439">
    <property type="entry name" value="ABC_transporter-like_ATP-bd"/>
</dbReference>
<dbReference type="Gene3D" id="3.40.50.300">
    <property type="entry name" value="P-loop containing nucleotide triphosphate hydrolases"/>
    <property type="match status" value="1"/>
</dbReference>
<reference evidence="7 8" key="1">
    <citation type="submission" date="2019-08" db="EMBL/GenBank/DDBJ databases">
        <title>Actinomadura sp. nov. CYP1-5 isolated from mountain soil.</title>
        <authorList>
            <person name="Songsumanus A."/>
            <person name="Kuncharoen N."/>
            <person name="Kudo T."/>
            <person name="Yuki M."/>
            <person name="Igarashi Y."/>
            <person name="Tanasupawat S."/>
        </authorList>
    </citation>
    <scope>NUCLEOTIDE SEQUENCE [LARGE SCALE GENOMIC DNA]</scope>
    <source>
        <strain evidence="7 8">GKU157</strain>
    </source>
</reference>